<evidence type="ECO:0000313" key="1">
    <source>
        <dbReference type="EMBL" id="GCB83918.1"/>
    </source>
</evidence>
<reference evidence="1 2" key="1">
    <citation type="journal article" date="2018" name="Nat. Ecol. Evol.">
        <title>Shark genomes provide insights into elasmobranch evolution and the origin of vertebrates.</title>
        <authorList>
            <person name="Hara Y"/>
            <person name="Yamaguchi K"/>
            <person name="Onimaru K"/>
            <person name="Kadota M"/>
            <person name="Koyanagi M"/>
            <person name="Keeley SD"/>
            <person name="Tatsumi K"/>
            <person name="Tanaka K"/>
            <person name="Motone F"/>
            <person name="Kageyama Y"/>
            <person name="Nozu R"/>
            <person name="Adachi N"/>
            <person name="Nishimura O"/>
            <person name="Nakagawa R"/>
            <person name="Tanegashima C"/>
            <person name="Kiyatake I"/>
            <person name="Matsumoto R"/>
            <person name="Murakumo K"/>
            <person name="Nishida K"/>
            <person name="Terakita A"/>
            <person name="Kuratani S"/>
            <person name="Sato K"/>
            <person name="Hyodo S Kuraku.S."/>
        </authorList>
    </citation>
    <scope>NUCLEOTIDE SEQUENCE [LARGE SCALE GENOMIC DNA]</scope>
</reference>
<name>A0A401QES7_SCYTO</name>
<keyword evidence="2" id="KW-1185">Reference proteome</keyword>
<dbReference type="AlphaFoldDB" id="A0A401QES7"/>
<protein>
    <recommendedName>
        <fullName evidence="3">Peptidase C39 domain-containing protein</fullName>
    </recommendedName>
</protein>
<evidence type="ECO:0008006" key="3">
    <source>
        <dbReference type="Google" id="ProtNLM"/>
    </source>
</evidence>
<dbReference type="EMBL" id="BFAA01049949">
    <property type="protein sequence ID" value="GCB83918.1"/>
    <property type="molecule type" value="Genomic_DNA"/>
</dbReference>
<dbReference type="OrthoDB" id="10064600at2759"/>
<evidence type="ECO:0000313" key="2">
    <source>
        <dbReference type="Proteomes" id="UP000288216"/>
    </source>
</evidence>
<accession>A0A401QES7</accession>
<comment type="caution">
    <text evidence="1">The sequence shown here is derived from an EMBL/GenBank/DDBJ whole genome shotgun (WGS) entry which is preliminary data.</text>
</comment>
<gene>
    <name evidence="1" type="ORF">scyTo_0024563</name>
</gene>
<dbReference type="STRING" id="75743.A0A401QES7"/>
<sequence length="235" mass="26458">MDSRDPCRGAVGQERSAEDEKVQSVMIWRLEEAEQKQIVQIGSSACGATAVLNILQALRFDIPAEVVARCVQTRLRKNDAPLAEYLISRSVAGATHQQLIEGAERATEGGVVGKFFSFYPERRVQLTAWLAHWMRRGAVAVLTMNMQVAVPRDKEIPDAWHHQMIFGVDTEEIYMTNPLEIVKSSLVKQRLSSESLLLIRRHDILARLSGGTDFSRFKQLPNHSLWEQLDVAGLH</sequence>
<organism evidence="1 2">
    <name type="scientific">Scyliorhinus torazame</name>
    <name type="common">Cloudy catshark</name>
    <name type="synonym">Catulus torazame</name>
    <dbReference type="NCBI Taxonomy" id="75743"/>
    <lineage>
        <taxon>Eukaryota</taxon>
        <taxon>Metazoa</taxon>
        <taxon>Chordata</taxon>
        <taxon>Craniata</taxon>
        <taxon>Vertebrata</taxon>
        <taxon>Chondrichthyes</taxon>
        <taxon>Elasmobranchii</taxon>
        <taxon>Galeomorphii</taxon>
        <taxon>Galeoidea</taxon>
        <taxon>Carcharhiniformes</taxon>
        <taxon>Scyliorhinidae</taxon>
        <taxon>Scyliorhinus</taxon>
    </lineage>
</organism>
<proteinExistence type="predicted"/>
<dbReference type="Proteomes" id="UP000288216">
    <property type="component" value="Unassembled WGS sequence"/>
</dbReference>